<organism evidence="3 4">
    <name type="scientific">Nocardioides humi</name>
    <dbReference type="NCBI Taxonomy" id="449461"/>
    <lineage>
        <taxon>Bacteria</taxon>
        <taxon>Bacillati</taxon>
        <taxon>Actinomycetota</taxon>
        <taxon>Actinomycetes</taxon>
        <taxon>Propionibacteriales</taxon>
        <taxon>Nocardioidaceae</taxon>
        <taxon>Nocardioides</taxon>
    </lineage>
</organism>
<dbReference type="InterPro" id="IPR036291">
    <property type="entry name" value="NAD(P)-bd_dom_sf"/>
</dbReference>
<comment type="caution">
    <text evidence="3">The sequence shown here is derived from an EMBL/GenBank/DDBJ whole genome shotgun (WGS) entry which is preliminary data.</text>
</comment>
<dbReference type="PRINTS" id="PR00081">
    <property type="entry name" value="GDHRDH"/>
</dbReference>
<evidence type="ECO:0000256" key="2">
    <source>
        <dbReference type="ARBA" id="ARBA00023002"/>
    </source>
</evidence>
<dbReference type="CDD" id="cd05233">
    <property type="entry name" value="SDR_c"/>
    <property type="match status" value="1"/>
</dbReference>
<comment type="similarity">
    <text evidence="1">Belongs to the short-chain dehydrogenases/reductases (SDR) family.</text>
</comment>
<accession>A0ABN2BFG6</accession>
<dbReference type="RefSeq" id="WP_141004307.1">
    <property type="nucleotide sequence ID" value="NZ_BAAAOR010000034.1"/>
</dbReference>
<keyword evidence="4" id="KW-1185">Reference proteome</keyword>
<dbReference type="InterPro" id="IPR020904">
    <property type="entry name" value="Sc_DH/Rdtase_CS"/>
</dbReference>
<evidence type="ECO:0000256" key="1">
    <source>
        <dbReference type="ARBA" id="ARBA00006484"/>
    </source>
</evidence>
<sequence length="290" mass="30410">MTSEEGGPDVTGRLADKVIVVTGGTRGLGRHMVQTFVDEGAHVTLIGRNADDGNQVVAELAGRLGSAHFARGDISVEADVAGAFAAVAERWGRLDGVVANASGYQDNAPHDGLLSEMSLDGWNQIIASDLTGTFLTVKHALQAMCAGNGGSVVTLASQHAIRGVNGAAGYSAAKGGVIALTHNVASYYARYDIRCNCIAPGVTRTGGEYLEALLDHPVQGPPIWDVHLGRVGQPEDVSYAATYLLADESRQVNGVILPVDGGAVSASHFRRPVAPDLPQYERKRTRAPEF</sequence>
<dbReference type="SUPFAM" id="SSF51735">
    <property type="entry name" value="NAD(P)-binding Rossmann-fold domains"/>
    <property type="match status" value="1"/>
</dbReference>
<proteinExistence type="inferred from homology"/>
<dbReference type="PROSITE" id="PS00061">
    <property type="entry name" value="ADH_SHORT"/>
    <property type="match status" value="1"/>
</dbReference>
<evidence type="ECO:0000313" key="3">
    <source>
        <dbReference type="EMBL" id="GAA1538615.1"/>
    </source>
</evidence>
<keyword evidence="2" id="KW-0560">Oxidoreductase</keyword>
<protein>
    <submittedName>
        <fullName evidence="3">3-oxoacyl-[acyl-carrier-protein] reductase</fullName>
    </submittedName>
</protein>
<dbReference type="Proteomes" id="UP001500842">
    <property type="component" value="Unassembled WGS sequence"/>
</dbReference>
<name>A0ABN2BFG6_9ACTN</name>
<dbReference type="InterPro" id="IPR002347">
    <property type="entry name" value="SDR_fam"/>
</dbReference>
<dbReference type="PANTHER" id="PTHR24321">
    <property type="entry name" value="DEHYDROGENASES, SHORT CHAIN"/>
    <property type="match status" value="1"/>
</dbReference>
<reference evidence="3 4" key="1">
    <citation type="journal article" date="2019" name="Int. J. Syst. Evol. Microbiol.">
        <title>The Global Catalogue of Microorganisms (GCM) 10K type strain sequencing project: providing services to taxonomists for standard genome sequencing and annotation.</title>
        <authorList>
            <consortium name="The Broad Institute Genomics Platform"/>
            <consortium name="The Broad Institute Genome Sequencing Center for Infectious Disease"/>
            <person name="Wu L."/>
            <person name="Ma J."/>
        </authorList>
    </citation>
    <scope>NUCLEOTIDE SEQUENCE [LARGE SCALE GENOMIC DNA]</scope>
    <source>
        <strain evidence="3 4">JCM 14942</strain>
    </source>
</reference>
<evidence type="ECO:0000313" key="4">
    <source>
        <dbReference type="Proteomes" id="UP001500842"/>
    </source>
</evidence>
<gene>
    <name evidence="3" type="primary">fabG_10</name>
    <name evidence="3" type="ORF">GCM10009788_46510</name>
</gene>
<dbReference type="PANTHER" id="PTHR24321:SF8">
    <property type="entry name" value="ESTRADIOL 17-BETA-DEHYDROGENASE 8-RELATED"/>
    <property type="match status" value="1"/>
</dbReference>
<dbReference type="Pfam" id="PF13561">
    <property type="entry name" value="adh_short_C2"/>
    <property type="match status" value="1"/>
</dbReference>
<dbReference type="EMBL" id="BAAAOR010000034">
    <property type="protein sequence ID" value="GAA1538615.1"/>
    <property type="molecule type" value="Genomic_DNA"/>
</dbReference>
<dbReference type="Gene3D" id="3.40.50.720">
    <property type="entry name" value="NAD(P)-binding Rossmann-like Domain"/>
    <property type="match status" value="1"/>
</dbReference>